<dbReference type="Pfam" id="PF22483">
    <property type="entry name" value="Mu-transpos_C_2"/>
    <property type="match status" value="1"/>
</dbReference>
<reference evidence="3 4" key="1">
    <citation type="submission" date="2011-01" db="EMBL/GenBank/DDBJ databases">
        <authorList>
            <person name="Muzny D."/>
            <person name="Qin X."/>
            <person name="Buhay C."/>
            <person name="Dugan-Rocha S."/>
            <person name="Ding Y."/>
            <person name="Chen G."/>
            <person name="Hawes A."/>
            <person name="Holder M."/>
            <person name="Jhangiani S."/>
            <person name="Johnson A."/>
            <person name="Khan Z."/>
            <person name="Li Z."/>
            <person name="Liu W."/>
            <person name="Liu X."/>
            <person name="Perez L."/>
            <person name="Shen H."/>
            <person name="Wang Q."/>
            <person name="Watt J."/>
            <person name="Xi L."/>
            <person name="Xin Y."/>
            <person name="Zhou J."/>
            <person name="Deng J."/>
            <person name="Jiang H."/>
            <person name="Liu Y."/>
            <person name="Qu J."/>
            <person name="Song X.-Z."/>
            <person name="Zhang L."/>
            <person name="Villasana D."/>
            <person name="Johnson A."/>
            <person name="Liu J."/>
            <person name="Liyanage D."/>
            <person name="Lorensuhewa L."/>
            <person name="Robinson T."/>
            <person name="Song A."/>
            <person name="Song B.-B."/>
            <person name="Dinh H."/>
            <person name="Thornton R."/>
            <person name="Coyle M."/>
            <person name="Francisco L."/>
            <person name="Jackson L."/>
            <person name="Javaid M."/>
            <person name="Korchina V."/>
            <person name="Kovar C."/>
            <person name="Mata R."/>
            <person name="Mathew T."/>
            <person name="Ngo R."/>
            <person name="Nguyen L."/>
            <person name="Nguyen N."/>
            <person name="Okwuonu G."/>
            <person name="Ongeri F."/>
            <person name="Pham C."/>
            <person name="Simmons D."/>
            <person name="Wilczek-Boney K."/>
            <person name="Hale W."/>
            <person name="Jakkamsetti A."/>
            <person name="Pham P."/>
            <person name="Ruth R."/>
            <person name="San Lucas F."/>
            <person name="Warren J."/>
            <person name="Zhang J."/>
            <person name="Zhao Z."/>
            <person name="Zhou C."/>
            <person name="Zhu D."/>
            <person name="Lee S."/>
            <person name="Bess C."/>
            <person name="Blankenburg K."/>
            <person name="Forbes L."/>
            <person name="Fu Q."/>
            <person name="Gubbala S."/>
            <person name="Hirani K."/>
            <person name="Jayaseelan J.C."/>
            <person name="Lara F."/>
            <person name="Munidasa M."/>
            <person name="Palculict T."/>
            <person name="Patil S."/>
            <person name="Pu L.-L."/>
            <person name="Saada N."/>
            <person name="Tang L."/>
            <person name="Weissenberger G."/>
            <person name="Zhu Y."/>
            <person name="Hemphill L."/>
            <person name="Shang Y."/>
            <person name="Youmans B."/>
            <person name="Ayvaz T."/>
            <person name="Ross M."/>
            <person name="Santibanez J."/>
            <person name="Aqrawi P."/>
            <person name="Gross S."/>
            <person name="Joshi V."/>
            <person name="Fowler G."/>
            <person name="Nazareth L."/>
            <person name="Reid J."/>
            <person name="Worley K."/>
            <person name="Petrosino J."/>
            <person name="Highlander S."/>
            <person name="Gibbs R."/>
        </authorList>
    </citation>
    <scope>NUCLEOTIDE SEQUENCE [LARGE SCALE GENOMIC DNA]</scope>
    <source>
        <strain evidence="3 4">MM4-1A</strain>
    </source>
</reference>
<evidence type="ECO:0000256" key="1">
    <source>
        <dbReference type="ARBA" id="ARBA00009277"/>
    </source>
</evidence>
<dbReference type="PANTHER" id="PTHR35004">
    <property type="entry name" value="TRANSPOSASE RV3428C-RELATED"/>
    <property type="match status" value="1"/>
</dbReference>
<dbReference type="PROSITE" id="PS50994">
    <property type="entry name" value="INTEGRASE"/>
    <property type="match status" value="1"/>
</dbReference>
<dbReference type="SUPFAM" id="SSF53098">
    <property type="entry name" value="Ribonuclease H-like"/>
    <property type="match status" value="1"/>
</dbReference>
<organism evidence="3 4">
    <name type="scientific">Limosilactobacillus reuteri MM4-1A</name>
    <dbReference type="NCBI Taxonomy" id="548485"/>
    <lineage>
        <taxon>Bacteria</taxon>
        <taxon>Bacillati</taxon>
        <taxon>Bacillota</taxon>
        <taxon>Bacilli</taxon>
        <taxon>Lactobacillales</taxon>
        <taxon>Lactobacillaceae</taxon>
        <taxon>Limosilactobacillus</taxon>
    </lineage>
</organism>
<name>A0A828RKD7_LIMRT</name>
<dbReference type="Proteomes" id="UP000004335">
    <property type="component" value="Unassembled WGS sequence"/>
</dbReference>
<sequence length="430" mass="50415">MLENTDLKLSVFQHFLYLFHIKSGGIYMRQDIRQELRKYQMDKIKPNFTELGRQLGCDPRTARKYYYLKDDGYENKRKRRKSKLDPYRNIIDEKVKNSCSATSIFYFIKEMGYTGGISILRDYCHQIKVKKQTTPVVRIQTAPGQSAQVDWKEDFVLHTRKGTPIKFSIFLYVLGYSRKKYLNFVFDRKQDTLFSSLVGAFEFMNGVPKEIVFDNMKTAVDHARSSFTKVVWNEKLLEFARTAGFTPKSCKPFRPQTKGKVESLARTIERLRVYDYEFDNVNDLAQLIHKLNVQLNNELSQATGEKLNTLWTKEKEYLSPFDKNLLLSVIDRDQTRKVSNESMITYKGNKYSVPVKYIGKEVTVNITDSLLLVSFDGRLLRKHLLSDQKINYHHDDLQEVLSNGVYHDLAEEELEKQVQRNLTMFDNLRG</sequence>
<evidence type="ECO:0000259" key="2">
    <source>
        <dbReference type="PROSITE" id="PS50994"/>
    </source>
</evidence>
<proteinExistence type="inferred from homology"/>
<dbReference type="EMBL" id="ACGX02000003">
    <property type="protein sequence ID" value="EGC15956.1"/>
    <property type="molecule type" value="Genomic_DNA"/>
</dbReference>
<dbReference type="AlphaFoldDB" id="A0A828RKD7"/>
<accession>A0A828RKD7</accession>
<comment type="caution">
    <text evidence="3">The sequence shown here is derived from an EMBL/GenBank/DDBJ whole genome shotgun (WGS) entry which is preliminary data.</text>
</comment>
<evidence type="ECO:0000313" key="3">
    <source>
        <dbReference type="EMBL" id="EGC15956.1"/>
    </source>
</evidence>
<comment type="similarity">
    <text evidence="1">Belongs to the transposase IS21/IS408/IS1162 family.</text>
</comment>
<dbReference type="InterPro" id="IPR012337">
    <property type="entry name" value="RNaseH-like_sf"/>
</dbReference>
<dbReference type="GO" id="GO:0003676">
    <property type="term" value="F:nucleic acid binding"/>
    <property type="evidence" value="ECO:0007669"/>
    <property type="project" value="InterPro"/>
</dbReference>
<protein>
    <submittedName>
        <fullName evidence="3">Integrase core domain protein</fullName>
    </submittedName>
</protein>
<dbReference type="InterPro" id="IPR036397">
    <property type="entry name" value="RNaseH_sf"/>
</dbReference>
<gene>
    <name evidence="3" type="ORF">HMPREF0536_10136</name>
</gene>
<dbReference type="Gene3D" id="3.30.420.10">
    <property type="entry name" value="Ribonuclease H-like superfamily/Ribonuclease H"/>
    <property type="match status" value="1"/>
</dbReference>
<dbReference type="NCBIfam" id="NF033546">
    <property type="entry name" value="transpos_IS21"/>
    <property type="match status" value="1"/>
</dbReference>
<dbReference type="InterPro" id="IPR054353">
    <property type="entry name" value="IstA-like_C"/>
</dbReference>
<feature type="domain" description="Integrase catalytic" evidence="2">
    <location>
        <begin position="139"/>
        <end position="328"/>
    </location>
</feature>
<evidence type="ECO:0000313" key="4">
    <source>
        <dbReference type="Proteomes" id="UP000004335"/>
    </source>
</evidence>
<dbReference type="InterPro" id="IPR001584">
    <property type="entry name" value="Integrase_cat-core"/>
</dbReference>
<dbReference type="PANTHER" id="PTHR35004:SF6">
    <property type="entry name" value="TRANSPOSASE"/>
    <property type="match status" value="1"/>
</dbReference>
<dbReference type="GO" id="GO:0015074">
    <property type="term" value="P:DNA integration"/>
    <property type="evidence" value="ECO:0007669"/>
    <property type="project" value="InterPro"/>
</dbReference>